<dbReference type="InterPro" id="IPR050415">
    <property type="entry name" value="MRET"/>
</dbReference>
<evidence type="ECO:0000313" key="5">
    <source>
        <dbReference type="Proteomes" id="UP001161389"/>
    </source>
</evidence>
<reference evidence="4" key="2">
    <citation type="submission" date="2023-01" db="EMBL/GenBank/DDBJ databases">
        <title>Draft genome sequence of Litoribrevibacter albus strain NBRC 110071.</title>
        <authorList>
            <person name="Sun Q."/>
            <person name="Mori K."/>
        </authorList>
    </citation>
    <scope>NUCLEOTIDE SEQUENCE</scope>
    <source>
        <strain evidence="4">NBRC 110071</strain>
    </source>
</reference>
<keyword evidence="5" id="KW-1185">Reference proteome</keyword>
<dbReference type="SUPFAM" id="SSF63380">
    <property type="entry name" value="Riboflavin synthase domain-like"/>
    <property type="match status" value="1"/>
</dbReference>
<dbReference type="InterPro" id="IPR017938">
    <property type="entry name" value="Riboflavin_synthase-like_b-brl"/>
</dbReference>
<dbReference type="InterPro" id="IPR001709">
    <property type="entry name" value="Flavoprot_Pyr_Nucl_cyt_Rdtase"/>
</dbReference>
<dbReference type="InterPro" id="IPR012675">
    <property type="entry name" value="Beta-grasp_dom_sf"/>
</dbReference>
<dbReference type="InterPro" id="IPR017927">
    <property type="entry name" value="FAD-bd_FR_type"/>
</dbReference>
<dbReference type="InterPro" id="IPR039261">
    <property type="entry name" value="FNR_nucleotide-bd"/>
</dbReference>
<dbReference type="PRINTS" id="PR00410">
    <property type="entry name" value="PHEHYDRXLASE"/>
</dbReference>
<dbReference type="Gene3D" id="3.40.50.80">
    <property type="entry name" value="Nucleotide-binding domain of ferredoxin-NADP reductase (FNR) module"/>
    <property type="match status" value="1"/>
</dbReference>
<accession>A0AA37SCI2</accession>
<dbReference type="Proteomes" id="UP001161389">
    <property type="component" value="Unassembled WGS sequence"/>
</dbReference>
<feature type="domain" description="FAD-binding FR-type" evidence="3">
    <location>
        <begin position="89"/>
        <end position="185"/>
    </location>
</feature>
<dbReference type="InterPro" id="IPR036010">
    <property type="entry name" value="2Fe-2S_ferredoxin-like_sf"/>
</dbReference>
<dbReference type="InterPro" id="IPR001433">
    <property type="entry name" value="OxRdtase_FAD/NAD-bd"/>
</dbReference>
<dbReference type="InterPro" id="IPR001041">
    <property type="entry name" value="2Fe-2S_ferredoxin-type"/>
</dbReference>
<reference evidence="4" key="1">
    <citation type="journal article" date="2014" name="Int. J. Syst. Evol. Microbiol.">
        <title>Complete genome sequence of Corynebacterium casei LMG S-19264T (=DSM 44701T), isolated from a smear-ripened cheese.</title>
        <authorList>
            <consortium name="US DOE Joint Genome Institute (JGI-PGF)"/>
            <person name="Walter F."/>
            <person name="Albersmeier A."/>
            <person name="Kalinowski J."/>
            <person name="Ruckert C."/>
        </authorList>
    </citation>
    <scope>NUCLEOTIDE SEQUENCE</scope>
    <source>
        <strain evidence="4">NBRC 110071</strain>
    </source>
</reference>
<dbReference type="PROSITE" id="PS51085">
    <property type="entry name" value="2FE2S_FER_2"/>
    <property type="match status" value="1"/>
</dbReference>
<dbReference type="SUPFAM" id="SSF52343">
    <property type="entry name" value="Ferredoxin reductase-like, C-terminal NADP-linked domain"/>
    <property type="match status" value="1"/>
</dbReference>
<organism evidence="4 5">
    <name type="scientific">Litoribrevibacter albus</name>
    <dbReference type="NCBI Taxonomy" id="1473156"/>
    <lineage>
        <taxon>Bacteria</taxon>
        <taxon>Pseudomonadati</taxon>
        <taxon>Pseudomonadota</taxon>
        <taxon>Gammaproteobacteria</taxon>
        <taxon>Oceanospirillales</taxon>
        <taxon>Oceanospirillaceae</taxon>
        <taxon>Litoribrevibacter</taxon>
    </lineage>
</organism>
<dbReference type="PRINTS" id="PR00371">
    <property type="entry name" value="FPNCR"/>
</dbReference>
<dbReference type="AlphaFoldDB" id="A0AA37SCI2"/>
<dbReference type="InterPro" id="IPR008333">
    <property type="entry name" value="Cbr1-like_FAD-bd_dom"/>
</dbReference>
<gene>
    <name evidence="4" type="ORF">GCM10007876_39000</name>
</gene>
<dbReference type="PANTHER" id="PTHR47354">
    <property type="entry name" value="NADH OXIDOREDUCTASE HCR"/>
    <property type="match status" value="1"/>
</dbReference>
<protein>
    <submittedName>
        <fullName evidence="4">Ferredoxin</fullName>
    </submittedName>
</protein>
<dbReference type="PANTHER" id="PTHR47354:SF3">
    <property type="entry name" value="OXIDOREDUCTASE-RELATED"/>
    <property type="match status" value="1"/>
</dbReference>
<dbReference type="Gene3D" id="2.40.30.10">
    <property type="entry name" value="Translation factors"/>
    <property type="match status" value="1"/>
</dbReference>
<feature type="domain" description="2Fe-2S ferredoxin-type" evidence="2">
    <location>
        <begin position="2"/>
        <end position="88"/>
    </location>
</feature>
<dbReference type="PROSITE" id="PS51384">
    <property type="entry name" value="FAD_FR"/>
    <property type="match status" value="1"/>
</dbReference>
<dbReference type="CDD" id="cd06194">
    <property type="entry name" value="FNR_N-term_Iron_sulfur_binding"/>
    <property type="match status" value="1"/>
</dbReference>
<comment type="caution">
    <text evidence="4">The sequence shown here is derived from an EMBL/GenBank/DDBJ whole genome shotgun (WGS) entry which is preliminary data.</text>
</comment>
<evidence type="ECO:0000313" key="4">
    <source>
        <dbReference type="EMBL" id="GLQ33420.1"/>
    </source>
</evidence>
<evidence type="ECO:0000259" key="2">
    <source>
        <dbReference type="PROSITE" id="PS51085"/>
    </source>
</evidence>
<dbReference type="SUPFAM" id="SSF54292">
    <property type="entry name" value="2Fe-2S ferredoxin-like"/>
    <property type="match status" value="1"/>
</dbReference>
<evidence type="ECO:0000259" key="3">
    <source>
        <dbReference type="PROSITE" id="PS51384"/>
    </source>
</evidence>
<dbReference type="GO" id="GO:0016491">
    <property type="term" value="F:oxidoreductase activity"/>
    <property type="evidence" value="ECO:0007669"/>
    <property type="project" value="InterPro"/>
</dbReference>
<comment type="cofactor">
    <cofactor evidence="1">
        <name>[2Fe-2S] cluster</name>
        <dbReference type="ChEBI" id="CHEBI:190135"/>
    </cofactor>
</comment>
<dbReference type="EMBL" id="BSNM01000026">
    <property type="protein sequence ID" value="GLQ33420.1"/>
    <property type="molecule type" value="Genomic_DNA"/>
</dbReference>
<name>A0AA37SCI2_9GAMM</name>
<dbReference type="GO" id="GO:0051536">
    <property type="term" value="F:iron-sulfur cluster binding"/>
    <property type="evidence" value="ECO:0007669"/>
    <property type="project" value="InterPro"/>
</dbReference>
<dbReference type="Pfam" id="PF00175">
    <property type="entry name" value="NAD_binding_1"/>
    <property type="match status" value="1"/>
</dbReference>
<dbReference type="Pfam" id="PF00111">
    <property type="entry name" value="Fer2"/>
    <property type="match status" value="1"/>
</dbReference>
<dbReference type="RefSeq" id="WP_284383842.1">
    <property type="nucleotide sequence ID" value="NZ_BSNM01000026.1"/>
</dbReference>
<dbReference type="Gene3D" id="3.10.20.30">
    <property type="match status" value="1"/>
</dbReference>
<proteinExistence type="predicted"/>
<evidence type="ECO:0000256" key="1">
    <source>
        <dbReference type="ARBA" id="ARBA00034078"/>
    </source>
</evidence>
<dbReference type="CDD" id="cd00207">
    <property type="entry name" value="fer2"/>
    <property type="match status" value="1"/>
</dbReference>
<dbReference type="Pfam" id="PF00970">
    <property type="entry name" value="FAD_binding_6"/>
    <property type="match status" value="1"/>
</dbReference>
<sequence length="325" mass="35582">MSQVQFEDAVIDLNEGESVLDGLLRSGIDMAFGCKSGVCQSCLVEVTEGVPPAAAQKGLNDAQTALGYMLSCQCRPEQAIRVKRIDASTQMVSSEVLDKQWLNENVLRLRVRSELNYRAGQYITLWRNETLARSYSLASHPESDDFLEFHIKVIPDGQLSPWLANEVMAGNRLSLQGPMGQCFYTATSPDQPLLMAAIGTGLAPIYGILKDALSQGHYGPIDVVLGARESNGFYLLDELADLAHQHSNLTIHVVSQADLPEDQDNIQSVQADLYDYCNELWPSLKGYRVFLCGADSFVKKLRKQSFLAGADMGDISADVFIPAGG</sequence>